<dbReference type="AlphaFoldDB" id="A0A6I3JER0"/>
<keyword evidence="2" id="KW-1185">Reference proteome</keyword>
<evidence type="ECO:0000313" key="1">
    <source>
        <dbReference type="EMBL" id="MTB96569.1"/>
    </source>
</evidence>
<gene>
    <name evidence="1" type="ORF">GGQ22_15950</name>
</gene>
<accession>A0A6I3JER0</accession>
<organism evidence="1 2">
    <name type="scientific">Nocardioides marmotae</name>
    <dbReference type="NCBI Taxonomy" id="2663857"/>
    <lineage>
        <taxon>Bacteria</taxon>
        <taxon>Bacillati</taxon>
        <taxon>Actinomycetota</taxon>
        <taxon>Actinomycetes</taxon>
        <taxon>Propionibacteriales</taxon>
        <taxon>Nocardioidaceae</taxon>
        <taxon>Nocardioides</taxon>
    </lineage>
</organism>
<sequence>MPVHLHDHTPVCVVADQRAVGEALALALTMRGLPAEASEWSAHTSQPVPRAGGEADRSVGVVCLAVEDGLRLADVRAFLQLSSRRWVVVTEPPADVRWGALLASGAADVLGTGGDLDVLVSALRRAGAEGAEGRARSEELAGQGACLAIFRDWVAAHPAEARTLAGLSRMGPAHRRALRGLSRTRPPADPRAAAAALTELGIADEARAVEALRALDRALAGSQDAAGSSSEPGARHVPAGPSPVSPVRPRSPQGTRTG</sequence>
<reference evidence="1 2" key="1">
    <citation type="submission" date="2019-10" db="EMBL/GenBank/DDBJ databases">
        <title>Nocardioides novel species isolated from the excrement of Marmot.</title>
        <authorList>
            <person name="Zhang G."/>
        </authorList>
    </citation>
    <scope>NUCLEOTIDE SEQUENCE [LARGE SCALE GENOMIC DNA]</scope>
    <source>
        <strain evidence="2">zg-579</strain>
    </source>
</reference>
<dbReference type="Proteomes" id="UP000433406">
    <property type="component" value="Unassembled WGS sequence"/>
</dbReference>
<comment type="caution">
    <text evidence="1">The sequence shown here is derived from an EMBL/GenBank/DDBJ whole genome shotgun (WGS) entry which is preliminary data.</text>
</comment>
<evidence type="ECO:0000313" key="2">
    <source>
        <dbReference type="Proteomes" id="UP000433406"/>
    </source>
</evidence>
<dbReference type="RefSeq" id="WP_154616428.1">
    <property type="nucleotide sequence ID" value="NZ_CP053660.1"/>
</dbReference>
<evidence type="ECO:0008006" key="3">
    <source>
        <dbReference type="Google" id="ProtNLM"/>
    </source>
</evidence>
<dbReference type="EMBL" id="WLCI01000016">
    <property type="protein sequence ID" value="MTB96569.1"/>
    <property type="molecule type" value="Genomic_DNA"/>
</dbReference>
<proteinExistence type="predicted"/>
<protein>
    <recommendedName>
        <fullName evidence="3">Response regulator transcription factor</fullName>
    </recommendedName>
</protein>
<name>A0A6I3JER0_9ACTN</name>